<feature type="transmembrane region" description="Helical" evidence="2">
    <location>
        <begin position="131"/>
        <end position="152"/>
    </location>
</feature>
<dbReference type="EMBL" id="OZ019897">
    <property type="protein sequence ID" value="CAK9225603.1"/>
    <property type="molecule type" value="Genomic_DNA"/>
</dbReference>
<evidence type="ECO:0000313" key="4">
    <source>
        <dbReference type="Proteomes" id="UP001497512"/>
    </source>
</evidence>
<dbReference type="Pfam" id="PF04749">
    <property type="entry name" value="PLAC8"/>
    <property type="match status" value="1"/>
</dbReference>
<evidence type="ECO:0000256" key="2">
    <source>
        <dbReference type="SAM" id="Phobius"/>
    </source>
</evidence>
<dbReference type="NCBIfam" id="TIGR01571">
    <property type="entry name" value="A_thal_Cys_rich"/>
    <property type="match status" value="1"/>
</dbReference>
<feature type="compositionally biased region" description="Basic and acidic residues" evidence="1">
    <location>
        <begin position="45"/>
        <end position="63"/>
    </location>
</feature>
<sequence length="309" mass="33754">MAPPAEETPGTHFLDQLPEVHPSSSEVEFCFVEKEEEDAFSTDNNRSRSGGEVERASGRREHVPEQLLPVTTVDITVPANGGRSTAGGLQRLWEGGLFEIGDHSDVTIQTACCPCATFGTNMERSGFGTSWGQGGILLLLSIGAVSFYVTFLCTGSPWFIYGTLSILLLMAMYAGHYRARIRKRFNIIGSEGGDTVSSIDDHLYHIMCGCCSLCQEARTLKTNNVLNGQWYGRGDILVIGSQVLFTPAGTTQLSPAAYHRFSPWQKHPASKTDQSLAAVTTSSTSDPEIGHSWSSHALHQQQFFPLLKY</sequence>
<reference evidence="3" key="1">
    <citation type="submission" date="2024-02" db="EMBL/GenBank/DDBJ databases">
        <authorList>
            <consortium name="ELIXIR-Norway"/>
            <consortium name="Elixir Norway"/>
        </authorList>
    </citation>
    <scope>NUCLEOTIDE SEQUENCE</scope>
</reference>
<keyword evidence="2" id="KW-1133">Transmembrane helix</keyword>
<keyword evidence="2" id="KW-0472">Membrane</keyword>
<gene>
    <name evidence="3" type="ORF">CSSPTR1EN2_LOCUS17717</name>
</gene>
<keyword evidence="4" id="KW-1185">Reference proteome</keyword>
<name>A0ABP0URP8_9BRYO</name>
<dbReference type="PANTHER" id="PTHR15907">
    <property type="entry name" value="DUF614 FAMILY PROTEIN-RELATED"/>
    <property type="match status" value="1"/>
</dbReference>
<organism evidence="3 4">
    <name type="scientific">Sphagnum troendelagicum</name>
    <dbReference type="NCBI Taxonomy" id="128251"/>
    <lineage>
        <taxon>Eukaryota</taxon>
        <taxon>Viridiplantae</taxon>
        <taxon>Streptophyta</taxon>
        <taxon>Embryophyta</taxon>
        <taxon>Bryophyta</taxon>
        <taxon>Sphagnophytina</taxon>
        <taxon>Sphagnopsida</taxon>
        <taxon>Sphagnales</taxon>
        <taxon>Sphagnaceae</taxon>
        <taxon>Sphagnum</taxon>
    </lineage>
</organism>
<feature type="region of interest" description="Disordered" evidence="1">
    <location>
        <begin position="1"/>
        <end position="63"/>
    </location>
</feature>
<dbReference type="InterPro" id="IPR006461">
    <property type="entry name" value="PLAC_motif_containing"/>
</dbReference>
<keyword evidence="2" id="KW-0812">Transmembrane</keyword>
<protein>
    <submittedName>
        <fullName evidence="3">Uncharacterized protein</fullName>
    </submittedName>
</protein>
<evidence type="ECO:0000256" key="1">
    <source>
        <dbReference type="SAM" id="MobiDB-lite"/>
    </source>
</evidence>
<accession>A0ABP0URP8</accession>
<proteinExistence type="predicted"/>
<feature type="transmembrane region" description="Helical" evidence="2">
    <location>
        <begin position="158"/>
        <end position="175"/>
    </location>
</feature>
<evidence type="ECO:0000313" key="3">
    <source>
        <dbReference type="EMBL" id="CAK9225603.1"/>
    </source>
</evidence>
<dbReference type="Proteomes" id="UP001497512">
    <property type="component" value="Chromosome 5"/>
</dbReference>